<keyword evidence="1" id="KW-0812">Transmembrane</keyword>
<keyword evidence="1" id="KW-0472">Membrane</keyword>
<dbReference type="PATRIC" id="fig|1598.90.peg.1145"/>
<dbReference type="InterPro" id="IPR052920">
    <property type="entry name" value="DNA-binding_regulatory"/>
</dbReference>
<accession>A0A073JP26</accession>
<reference evidence="3 4" key="1">
    <citation type="submission" date="2014-06" db="EMBL/GenBank/DDBJ databases">
        <title>Genetic determinant of reutericyclin biosynthesis of Lactobacillus reuteri.</title>
        <authorList>
            <person name="Lin X."/>
            <person name="Duar R."/>
            <person name="Walter J."/>
            <person name="Gaenzle M."/>
        </authorList>
    </citation>
    <scope>NUCLEOTIDE SEQUENCE [LARGE SCALE GENOMIC DNA]</scope>
    <source>
        <strain evidence="3 4">LTH2584</strain>
    </source>
</reference>
<proteinExistence type="predicted"/>
<dbReference type="Proteomes" id="UP000027731">
    <property type="component" value="Unassembled WGS sequence"/>
</dbReference>
<dbReference type="Pfam" id="PF12146">
    <property type="entry name" value="Hydrolase_4"/>
    <property type="match status" value="1"/>
</dbReference>
<dbReference type="PANTHER" id="PTHR43358">
    <property type="entry name" value="ALPHA/BETA-HYDROLASE"/>
    <property type="match status" value="1"/>
</dbReference>
<dbReference type="AlphaFoldDB" id="A0A073JP26"/>
<keyword evidence="3" id="KW-0378">Hydrolase</keyword>
<name>A0A073JP26_LIMRT</name>
<organism evidence="3 4">
    <name type="scientific">Limosilactobacillus reuteri</name>
    <name type="common">Lactobacillus reuteri</name>
    <dbReference type="NCBI Taxonomy" id="1598"/>
    <lineage>
        <taxon>Bacteria</taxon>
        <taxon>Bacillati</taxon>
        <taxon>Bacillota</taxon>
        <taxon>Bacilli</taxon>
        <taxon>Lactobacillales</taxon>
        <taxon>Lactobacillaceae</taxon>
        <taxon>Limosilactobacillus</taxon>
    </lineage>
</organism>
<evidence type="ECO:0000256" key="1">
    <source>
        <dbReference type="SAM" id="Phobius"/>
    </source>
</evidence>
<keyword evidence="1" id="KW-1133">Transmembrane helix</keyword>
<evidence type="ECO:0000313" key="3">
    <source>
        <dbReference type="EMBL" id="KEK14915.1"/>
    </source>
</evidence>
<comment type="caution">
    <text evidence="3">The sequence shown here is derived from an EMBL/GenBank/DDBJ whole genome shotgun (WGS) entry which is preliminary data.</text>
</comment>
<dbReference type="SUPFAM" id="SSF53474">
    <property type="entry name" value="alpha/beta-Hydrolases"/>
    <property type="match status" value="1"/>
</dbReference>
<dbReference type="Gene3D" id="3.40.50.1820">
    <property type="entry name" value="alpha/beta hydrolase"/>
    <property type="match status" value="1"/>
</dbReference>
<gene>
    <name evidence="3" type="ORF">LR3_04540</name>
</gene>
<dbReference type="InterPro" id="IPR022742">
    <property type="entry name" value="Hydrolase_4"/>
</dbReference>
<dbReference type="PANTHER" id="PTHR43358:SF4">
    <property type="entry name" value="ALPHA_BETA HYDROLASE FOLD-1 DOMAIN-CONTAINING PROTEIN"/>
    <property type="match status" value="1"/>
</dbReference>
<evidence type="ECO:0000259" key="2">
    <source>
        <dbReference type="Pfam" id="PF12146"/>
    </source>
</evidence>
<dbReference type="GO" id="GO:0016787">
    <property type="term" value="F:hydrolase activity"/>
    <property type="evidence" value="ECO:0007669"/>
    <property type="project" value="UniProtKB-KW"/>
</dbReference>
<protein>
    <submittedName>
        <fullName evidence="3">Alpha/beta hydrolase</fullName>
    </submittedName>
</protein>
<evidence type="ECO:0000313" key="4">
    <source>
        <dbReference type="Proteomes" id="UP000027731"/>
    </source>
</evidence>
<feature type="transmembrane region" description="Helical" evidence="1">
    <location>
        <begin position="20"/>
        <end position="40"/>
    </location>
</feature>
<dbReference type="InterPro" id="IPR029058">
    <property type="entry name" value="AB_hydrolase_fold"/>
</dbReference>
<feature type="domain" description="Serine aminopeptidase S33" evidence="2">
    <location>
        <begin position="102"/>
        <end position="204"/>
    </location>
</feature>
<sequence length="326" mass="37314">MGLIILRTKTQKKQWHPWRWLIGIVVLIAVAIFAASSYFFSVAMVPGHKDFINNSTKISRNDPLYEQKMWFKHAKKEKWTMKSASGNYKLVADYIPAAKSTTKNVVIAHGFMGDKEKMGEYAALFHQMGYNVLMPDARAHGQSQGKYIGYGWPERYDIRKWINKLIRHNGEDSQVVLFGVSMGGATTMMTSGINLPSQVKAFVEDCGYTSLNDELNYEAGNLYGIPKFLRVPLISTMSLINRVKNGFYIHEASSLNMLHHNHRPMLFIHGAKDNFVPTEMVYRNYRATEGSKELWVVPGAAHAKSYATHPSEYRRHLTRFLDHYIK</sequence>
<dbReference type="EMBL" id="JOSX01000019">
    <property type="protein sequence ID" value="KEK14915.1"/>
    <property type="molecule type" value="Genomic_DNA"/>
</dbReference>